<reference evidence="3" key="1">
    <citation type="submission" date="2021-11" db="EMBL/GenBank/DDBJ databases">
        <authorList>
            <consortium name="Genoscope - CEA"/>
            <person name="William W."/>
        </authorList>
    </citation>
    <scope>NUCLEOTIDE SEQUENCE</scope>
</reference>
<comment type="caution">
    <text evidence="3">The sequence shown here is derived from an EMBL/GenBank/DDBJ whole genome shotgun (WGS) entry which is preliminary data.</text>
</comment>
<dbReference type="SUPFAM" id="SSF51430">
    <property type="entry name" value="NAD(P)-linked oxidoreductase"/>
    <property type="match status" value="1"/>
</dbReference>
<dbReference type="Proteomes" id="UP000789595">
    <property type="component" value="Unassembled WGS sequence"/>
</dbReference>
<feature type="domain" description="NADP-dependent oxidoreductase" evidence="2">
    <location>
        <begin position="34"/>
        <end position="267"/>
    </location>
</feature>
<proteinExistence type="predicted"/>
<keyword evidence="1" id="KW-0560">Oxidoreductase</keyword>
<protein>
    <recommendedName>
        <fullName evidence="2">NADP-dependent oxidoreductase domain-containing protein</fullName>
    </recommendedName>
</protein>
<dbReference type="InterPro" id="IPR018170">
    <property type="entry name" value="Aldo/ket_reductase_CS"/>
</dbReference>
<evidence type="ECO:0000259" key="2">
    <source>
        <dbReference type="Pfam" id="PF00248"/>
    </source>
</evidence>
<sequence length="388" mass="42429">MSTDPTITLSSGHAMPRVGLGTSKLVEKQIADGIEAGARHLDCARMYGNEAAVGRAVRASKVPRADFFLTSKLFMTELRRDAVGEAVADTLRDLQTDYLDLLLIHWPLKYKPGTLFARDGAQDFAETWAAMEALVKDGKVRSIGVSNFDAAQLEALMETAKIPPAVNQVEAHPRFPNSALVAWCLSKKIAVVAWGPLASGRGRLAEDQVLWTTANMHQVSVPRMALRWNLERGVCVVPRSANPEHVRDCLEAAAGPKLPKADVELLTRSRPEGRRRFPDVIGVWPASANVVCRLLGWWLHVLFSVLFRVCSVDVVALAKRRAIKREATYAAFVKERDAAIAAMEAKIAARAAEGKMTFTDGSEDMSVDPAIDPKLAAARLEMLRTPAD</sequence>
<accession>A0A8J2T1A7</accession>
<keyword evidence="4" id="KW-1185">Reference proteome</keyword>
<dbReference type="Pfam" id="PF00248">
    <property type="entry name" value="Aldo_ket_red"/>
    <property type="match status" value="1"/>
</dbReference>
<dbReference type="InterPro" id="IPR023210">
    <property type="entry name" value="NADP_OxRdtase_dom"/>
</dbReference>
<organism evidence="3 4">
    <name type="scientific">Pelagomonas calceolata</name>
    <dbReference type="NCBI Taxonomy" id="35677"/>
    <lineage>
        <taxon>Eukaryota</taxon>
        <taxon>Sar</taxon>
        <taxon>Stramenopiles</taxon>
        <taxon>Ochrophyta</taxon>
        <taxon>Pelagophyceae</taxon>
        <taxon>Pelagomonadales</taxon>
        <taxon>Pelagomonadaceae</taxon>
        <taxon>Pelagomonas</taxon>
    </lineage>
</organism>
<dbReference type="InterPro" id="IPR036812">
    <property type="entry name" value="NAD(P)_OxRdtase_dom_sf"/>
</dbReference>
<gene>
    <name evidence="3" type="ORF">PECAL_5P26330</name>
</gene>
<dbReference type="PANTHER" id="PTHR11732">
    <property type="entry name" value="ALDO/KETO REDUCTASE"/>
    <property type="match status" value="1"/>
</dbReference>
<dbReference type="PRINTS" id="PR00069">
    <property type="entry name" value="ALDKETRDTASE"/>
</dbReference>
<evidence type="ECO:0000313" key="3">
    <source>
        <dbReference type="EMBL" id="CAH0378115.1"/>
    </source>
</evidence>
<dbReference type="InterPro" id="IPR020471">
    <property type="entry name" value="AKR"/>
</dbReference>
<dbReference type="PROSITE" id="PS00062">
    <property type="entry name" value="ALDOKETO_REDUCTASE_2"/>
    <property type="match status" value="1"/>
</dbReference>
<dbReference type="EMBL" id="CAKKNE010000005">
    <property type="protein sequence ID" value="CAH0378115.1"/>
    <property type="molecule type" value="Genomic_DNA"/>
</dbReference>
<evidence type="ECO:0000313" key="4">
    <source>
        <dbReference type="Proteomes" id="UP000789595"/>
    </source>
</evidence>
<dbReference type="CDD" id="cd19071">
    <property type="entry name" value="AKR_AKR1-5-like"/>
    <property type="match status" value="1"/>
</dbReference>
<evidence type="ECO:0000256" key="1">
    <source>
        <dbReference type="ARBA" id="ARBA00023002"/>
    </source>
</evidence>
<dbReference type="AlphaFoldDB" id="A0A8J2T1A7"/>
<dbReference type="GO" id="GO:0016616">
    <property type="term" value="F:oxidoreductase activity, acting on the CH-OH group of donors, NAD or NADP as acceptor"/>
    <property type="evidence" value="ECO:0007669"/>
    <property type="project" value="UniProtKB-ARBA"/>
</dbReference>
<dbReference type="FunFam" id="3.20.20.100:FF:000002">
    <property type="entry name" value="2,5-diketo-D-gluconic acid reductase A"/>
    <property type="match status" value="1"/>
</dbReference>
<dbReference type="Gene3D" id="3.20.20.100">
    <property type="entry name" value="NADP-dependent oxidoreductase domain"/>
    <property type="match status" value="1"/>
</dbReference>
<dbReference type="OrthoDB" id="416253at2759"/>
<name>A0A8J2T1A7_9STRA</name>